<evidence type="ECO:0000313" key="2">
    <source>
        <dbReference type="Proteomes" id="UP001274321"/>
    </source>
</evidence>
<organism evidence="1 2">
    <name type="scientific">Terrihabitans rhizophilus</name>
    <dbReference type="NCBI Taxonomy" id="3092662"/>
    <lineage>
        <taxon>Bacteria</taxon>
        <taxon>Pseudomonadati</taxon>
        <taxon>Pseudomonadota</taxon>
        <taxon>Alphaproteobacteria</taxon>
        <taxon>Hyphomicrobiales</taxon>
        <taxon>Terrihabitans</taxon>
    </lineage>
</organism>
<accession>A0ABU4RQ65</accession>
<proteinExistence type="predicted"/>
<evidence type="ECO:0000313" key="1">
    <source>
        <dbReference type="EMBL" id="MDX6806323.1"/>
    </source>
</evidence>
<protein>
    <submittedName>
        <fullName evidence="1">Uncharacterized protein</fullName>
    </submittedName>
</protein>
<dbReference type="Proteomes" id="UP001274321">
    <property type="component" value="Unassembled WGS sequence"/>
</dbReference>
<keyword evidence="2" id="KW-1185">Reference proteome</keyword>
<dbReference type="EMBL" id="JAXAFJ010000005">
    <property type="protein sequence ID" value="MDX6806323.1"/>
    <property type="molecule type" value="Genomic_DNA"/>
</dbReference>
<gene>
    <name evidence="1" type="ORF">SCD90_09615</name>
</gene>
<reference evidence="1 2" key="1">
    <citation type="submission" date="2023-11" db="EMBL/GenBank/DDBJ databases">
        <authorList>
            <person name="Bao R."/>
        </authorList>
    </citation>
    <scope>NUCLEOTIDE SEQUENCE [LARGE SCALE GENOMIC DNA]</scope>
    <source>
        <strain evidence="1 2">PJ23</strain>
    </source>
</reference>
<sequence length="86" mass="9681">MVDEPDPRKVDWCARATMLREVEAAILAGEMVTEARFGADMTKFASTSLSDVTKALNEALRNCAIERGERPKRTRYAISGRMTRPY</sequence>
<name>A0ABU4RQ65_9HYPH</name>
<comment type="caution">
    <text evidence="1">The sequence shown here is derived from an EMBL/GenBank/DDBJ whole genome shotgun (WGS) entry which is preliminary data.</text>
</comment>
<dbReference type="RefSeq" id="WP_319844455.1">
    <property type="nucleotide sequence ID" value="NZ_JAXAFJ010000005.1"/>
</dbReference>